<proteinExistence type="predicted"/>
<reference evidence="3" key="1">
    <citation type="journal article" date="2021" name="BMC Genomics">
        <title>Chromosome-level genome assembly and manually-curated proteome of model necrotroph Parastagonospora nodorum Sn15 reveals a genome-wide trove of candidate effector homologs, and redundancy of virulence-related functions within an accessory chromosome.</title>
        <authorList>
            <person name="Bertazzoni S."/>
            <person name="Jones D.A.B."/>
            <person name="Phan H.T."/>
            <person name="Tan K.-C."/>
            <person name="Hane J.K."/>
        </authorList>
    </citation>
    <scope>NUCLEOTIDE SEQUENCE [LARGE SCALE GENOMIC DNA]</scope>
    <source>
        <strain evidence="3">SN15 / ATCC MYA-4574 / FGSC 10173)</strain>
    </source>
</reference>
<keyword evidence="1" id="KW-0472">Membrane</keyword>
<dbReference type="VEuPathDB" id="FungiDB:JI435_410040"/>
<evidence type="ECO:0000313" key="3">
    <source>
        <dbReference type="Proteomes" id="UP000663193"/>
    </source>
</evidence>
<accession>A0A7U2F1M7</accession>
<evidence type="ECO:0000313" key="2">
    <source>
        <dbReference type="EMBL" id="QRC97076.1"/>
    </source>
</evidence>
<keyword evidence="1" id="KW-0812">Transmembrane</keyword>
<keyword evidence="3" id="KW-1185">Reference proteome</keyword>
<feature type="transmembrane region" description="Helical" evidence="1">
    <location>
        <begin position="42"/>
        <end position="67"/>
    </location>
</feature>
<organism evidence="2 3">
    <name type="scientific">Phaeosphaeria nodorum (strain SN15 / ATCC MYA-4574 / FGSC 10173)</name>
    <name type="common">Glume blotch fungus</name>
    <name type="synonym">Parastagonospora nodorum</name>
    <dbReference type="NCBI Taxonomy" id="321614"/>
    <lineage>
        <taxon>Eukaryota</taxon>
        <taxon>Fungi</taxon>
        <taxon>Dikarya</taxon>
        <taxon>Ascomycota</taxon>
        <taxon>Pezizomycotina</taxon>
        <taxon>Dothideomycetes</taxon>
        <taxon>Pleosporomycetidae</taxon>
        <taxon>Pleosporales</taxon>
        <taxon>Pleosporineae</taxon>
        <taxon>Phaeosphaeriaceae</taxon>
        <taxon>Parastagonospora</taxon>
    </lineage>
</organism>
<dbReference type="EMBL" id="CP069029">
    <property type="protein sequence ID" value="QRC97076.1"/>
    <property type="molecule type" value="Genomic_DNA"/>
</dbReference>
<evidence type="ECO:0000256" key="1">
    <source>
        <dbReference type="SAM" id="Phobius"/>
    </source>
</evidence>
<name>A0A7U2F1M7_PHANO</name>
<sequence>MLVDYARRRGRWLYASLFVLLLALDDVFWIRMFGRVNDVRFYWWLCISGFSGAITMTCFVKIVTGVYDRDRR</sequence>
<keyword evidence="1" id="KW-1133">Transmembrane helix</keyword>
<protein>
    <submittedName>
        <fullName evidence="2">Uncharacterized protein</fullName>
    </submittedName>
</protein>
<dbReference type="Proteomes" id="UP000663193">
    <property type="component" value="Chromosome 7"/>
</dbReference>
<dbReference type="AlphaFoldDB" id="A0A7U2F1M7"/>
<feature type="transmembrane region" description="Helical" evidence="1">
    <location>
        <begin position="12"/>
        <end position="30"/>
    </location>
</feature>
<gene>
    <name evidence="2" type="ORF">JI435_410040</name>
</gene>